<name>A0A4S8KRF9_DENBC</name>
<organism evidence="2 3">
    <name type="scientific">Dendrothele bispora (strain CBS 962.96)</name>
    <dbReference type="NCBI Taxonomy" id="1314807"/>
    <lineage>
        <taxon>Eukaryota</taxon>
        <taxon>Fungi</taxon>
        <taxon>Dikarya</taxon>
        <taxon>Basidiomycota</taxon>
        <taxon>Agaricomycotina</taxon>
        <taxon>Agaricomycetes</taxon>
        <taxon>Agaricomycetidae</taxon>
        <taxon>Agaricales</taxon>
        <taxon>Agaricales incertae sedis</taxon>
        <taxon>Dendrothele</taxon>
    </lineage>
</organism>
<dbReference type="AlphaFoldDB" id="A0A4S8KRF9"/>
<dbReference type="OrthoDB" id="3222453at2759"/>
<dbReference type="Proteomes" id="UP000297245">
    <property type="component" value="Unassembled WGS sequence"/>
</dbReference>
<sequence>MGSYLWPDIYFRHLFSQGHGYALFYPKPNRIGREPQPHLEQLYEEGLRVGDVGMIRDSGDFLTLFNIFEERRAPVNTVYGVPDGFQPLDCHQNYFTIRDQCHPPNTRLCSKEACEVNINADGTVPALGVFGPAVGIEIQFSRSHGSILSLPEGADRVDYLGTLPIRDCATKNAESWYRFLTDKLGMDTYNGSLYVITGYDRARCYENLSFKTSSKAASLSARFSFLPTGDIGKLGFSYSSVSSSERRGAASLNHTLNNLSPFIRGFKIMLRTGLNAKLKGHKVMNITETKASKDITFRGSLPSQPNSSIQSPTSVSSPSSSGNGSHSDTLQLSLFTESKSNTSSDSSDMEVDSASSFSERGSSILDSDSEESVNWPYHPLDVINEHILKMCPDAHVAISHDQDWISVVHEMILLW</sequence>
<gene>
    <name evidence="2" type="ORF">K435DRAFT_59286</name>
</gene>
<dbReference type="EMBL" id="ML180209">
    <property type="protein sequence ID" value="THU78354.1"/>
    <property type="molecule type" value="Genomic_DNA"/>
</dbReference>
<feature type="region of interest" description="Disordered" evidence="1">
    <location>
        <begin position="295"/>
        <end position="371"/>
    </location>
</feature>
<evidence type="ECO:0000313" key="3">
    <source>
        <dbReference type="Proteomes" id="UP000297245"/>
    </source>
</evidence>
<feature type="compositionally biased region" description="Polar residues" evidence="1">
    <location>
        <begin position="328"/>
        <end position="337"/>
    </location>
</feature>
<keyword evidence="3" id="KW-1185">Reference proteome</keyword>
<evidence type="ECO:0000256" key="1">
    <source>
        <dbReference type="SAM" id="MobiDB-lite"/>
    </source>
</evidence>
<reference evidence="2 3" key="1">
    <citation type="journal article" date="2019" name="Nat. Ecol. Evol.">
        <title>Megaphylogeny resolves global patterns of mushroom evolution.</title>
        <authorList>
            <person name="Varga T."/>
            <person name="Krizsan K."/>
            <person name="Foldi C."/>
            <person name="Dima B."/>
            <person name="Sanchez-Garcia M."/>
            <person name="Sanchez-Ramirez S."/>
            <person name="Szollosi G.J."/>
            <person name="Szarkandi J.G."/>
            <person name="Papp V."/>
            <person name="Albert L."/>
            <person name="Andreopoulos W."/>
            <person name="Angelini C."/>
            <person name="Antonin V."/>
            <person name="Barry K.W."/>
            <person name="Bougher N.L."/>
            <person name="Buchanan P."/>
            <person name="Buyck B."/>
            <person name="Bense V."/>
            <person name="Catcheside P."/>
            <person name="Chovatia M."/>
            <person name="Cooper J."/>
            <person name="Damon W."/>
            <person name="Desjardin D."/>
            <person name="Finy P."/>
            <person name="Geml J."/>
            <person name="Haridas S."/>
            <person name="Hughes K."/>
            <person name="Justo A."/>
            <person name="Karasinski D."/>
            <person name="Kautmanova I."/>
            <person name="Kiss B."/>
            <person name="Kocsube S."/>
            <person name="Kotiranta H."/>
            <person name="LaButti K.M."/>
            <person name="Lechner B.E."/>
            <person name="Liimatainen K."/>
            <person name="Lipzen A."/>
            <person name="Lukacs Z."/>
            <person name="Mihaltcheva S."/>
            <person name="Morgado L.N."/>
            <person name="Niskanen T."/>
            <person name="Noordeloos M.E."/>
            <person name="Ohm R.A."/>
            <person name="Ortiz-Santana B."/>
            <person name="Ovrebo C."/>
            <person name="Racz N."/>
            <person name="Riley R."/>
            <person name="Savchenko A."/>
            <person name="Shiryaev A."/>
            <person name="Soop K."/>
            <person name="Spirin V."/>
            <person name="Szebenyi C."/>
            <person name="Tomsovsky M."/>
            <person name="Tulloss R.E."/>
            <person name="Uehling J."/>
            <person name="Grigoriev I.V."/>
            <person name="Vagvolgyi C."/>
            <person name="Papp T."/>
            <person name="Martin F.M."/>
            <person name="Miettinen O."/>
            <person name="Hibbett D.S."/>
            <person name="Nagy L.G."/>
        </authorList>
    </citation>
    <scope>NUCLEOTIDE SEQUENCE [LARGE SCALE GENOMIC DNA]</scope>
    <source>
        <strain evidence="2 3">CBS 962.96</strain>
    </source>
</reference>
<feature type="compositionally biased region" description="Low complexity" evidence="1">
    <location>
        <begin position="307"/>
        <end position="327"/>
    </location>
</feature>
<protein>
    <submittedName>
        <fullName evidence="2">Uncharacterized protein</fullName>
    </submittedName>
</protein>
<evidence type="ECO:0000313" key="2">
    <source>
        <dbReference type="EMBL" id="THU78354.1"/>
    </source>
</evidence>
<proteinExistence type="predicted"/>
<accession>A0A4S8KRF9</accession>
<feature type="compositionally biased region" description="Polar residues" evidence="1">
    <location>
        <begin position="353"/>
        <end position="366"/>
    </location>
</feature>